<evidence type="ECO:0000313" key="3">
    <source>
        <dbReference type="Proteomes" id="UP001497522"/>
    </source>
</evidence>
<accession>A0ABP1BBS4</accession>
<sequence length="156" mass="16016">MQNCGTITLFKAVAKEPNLSMLVTVIEAGGLMYGNPLGNVTVFAPNNQAFNGANGFFTQLCVSGTNLNAIAAHGNNKAASILLYHIVSSPYVASELLDAADAHMLLQTELSGYNLTVSTSTGSIEIIDIGAGLDSAISSTLLLGLIATAATSVLLL</sequence>
<protein>
    <recommendedName>
        <fullName evidence="1">FAS1 domain-containing protein</fullName>
    </recommendedName>
</protein>
<feature type="domain" description="FAS1" evidence="1">
    <location>
        <begin position="6"/>
        <end position="156"/>
    </location>
</feature>
<evidence type="ECO:0000259" key="1">
    <source>
        <dbReference type="PROSITE" id="PS50213"/>
    </source>
</evidence>
<dbReference type="PROSITE" id="PS50213">
    <property type="entry name" value="FAS1"/>
    <property type="match status" value="1"/>
</dbReference>
<dbReference type="Proteomes" id="UP001497522">
    <property type="component" value="Chromosome 3"/>
</dbReference>
<dbReference type="SUPFAM" id="SSF82153">
    <property type="entry name" value="FAS1 domain"/>
    <property type="match status" value="1"/>
</dbReference>
<keyword evidence="3" id="KW-1185">Reference proteome</keyword>
<name>A0ABP1BBS4_9BRYO</name>
<dbReference type="Gene3D" id="2.30.180.10">
    <property type="entry name" value="FAS1 domain"/>
    <property type="match status" value="1"/>
</dbReference>
<organism evidence="2 3">
    <name type="scientific">Sphagnum jensenii</name>
    <dbReference type="NCBI Taxonomy" id="128206"/>
    <lineage>
        <taxon>Eukaryota</taxon>
        <taxon>Viridiplantae</taxon>
        <taxon>Streptophyta</taxon>
        <taxon>Embryophyta</taxon>
        <taxon>Bryophyta</taxon>
        <taxon>Sphagnophytina</taxon>
        <taxon>Sphagnopsida</taxon>
        <taxon>Sphagnales</taxon>
        <taxon>Sphagnaceae</taxon>
        <taxon>Sphagnum</taxon>
    </lineage>
</organism>
<reference evidence="2" key="1">
    <citation type="submission" date="2024-03" db="EMBL/GenBank/DDBJ databases">
        <authorList>
            <consortium name="ELIXIR-Norway"/>
            <consortium name="Elixir Norway"/>
        </authorList>
    </citation>
    <scope>NUCLEOTIDE SEQUENCE</scope>
</reference>
<proteinExistence type="predicted"/>
<dbReference type="Pfam" id="PF02469">
    <property type="entry name" value="Fasciclin"/>
    <property type="match status" value="1"/>
</dbReference>
<evidence type="ECO:0000313" key="2">
    <source>
        <dbReference type="EMBL" id="CAK9872612.1"/>
    </source>
</evidence>
<dbReference type="EMBL" id="OZ023704">
    <property type="protein sequence ID" value="CAK9872612.1"/>
    <property type="molecule type" value="Genomic_DNA"/>
</dbReference>
<dbReference type="InterPro" id="IPR000782">
    <property type="entry name" value="FAS1_domain"/>
</dbReference>
<gene>
    <name evidence="2" type="ORF">CSSPJE1EN2_LOCUS15182</name>
</gene>
<dbReference type="InterPro" id="IPR036378">
    <property type="entry name" value="FAS1_dom_sf"/>
</dbReference>